<sequence length="108" mass="11527">MNESKTTEETPTTTETPTSPLRSLTGAVISGGLGYAMYNLMITIATNFANKPIHSDNPVTLRISSLIRTAIVGMIGLGTTVFCVVALGLFALTIQLILEQKKQKEVDG</sequence>
<dbReference type="Pfam" id="PF11282">
    <property type="entry name" value="DUF3082"/>
    <property type="match status" value="1"/>
</dbReference>
<proteinExistence type="predicted"/>
<comment type="caution">
    <text evidence="3">The sequence shown here is derived from an EMBL/GenBank/DDBJ whole genome shotgun (WGS) entry which is preliminary data.</text>
</comment>
<dbReference type="PANTHER" id="PTHR35733:SF1">
    <property type="entry name" value="OS02G0307800 PROTEIN"/>
    <property type="match status" value="1"/>
</dbReference>
<reference evidence="3 5" key="1">
    <citation type="journal article" date="2015" name="Genome Announc.">
        <title>Draft Genome of the Euendolithic (true boring) Cyanobacterium Mastigocoleus testarum strain BC008.</title>
        <authorList>
            <person name="Guida B.S."/>
            <person name="Garcia-Pichel F."/>
        </authorList>
    </citation>
    <scope>NUCLEOTIDE SEQUENCE [LARGE SCALE GENOMIC DNA]</scope>
    <source>
        <strain evidence="3 5">BC008</strain>
    </source>
</reference>
<keyword evidence="2" id="KW-1133">Transmembrane helix</keyword>
<feature type="region of interest" description="Disordered" evidence="1">
    <location>
        <begin position="1"/>
        <end position="23"/>
    </location>
</feature>
<keyword evidence="2" id="KW-0472">Membrane</keyword>
<evidence type="ECO:0000256" key="1">
    <source>
        <dbReference type="SAM" id="MobiDB-lite"/>
    </source>
</evidence>
<protein>
    <recommendedName>
        <fullName evidence="6">DUF3082 domain-containing protein</fullName>
    </recommendedName>
</protein>
<evidence type="ECO:0000313" key="5">
    <source>
        <dbReference type="Proteomes" id="UP000053372"/>
    </source>
</evidence>
<evidence type="ECO:0000313" key="4">
    <source>
        <dbReference type="EMBL" id="KST70098.1"/>
    </source>
</evidence>
<dbReference type="InterPro" id="IPR021434">
    <property type="entry name" value="DUF3082"/>
</dbReference>
<dbReference type="AlphaFoldDB" id="A0A0V7ZZT6"/>
<keyword evidence="2" id="KW-0812">Transmembrane</keyword>
<evidence type="ECO:0000313" key="3">
    <source>
        <dbReference type="EMBL" id="KST70067.1"/>
    </source>
</evidence>
<organism evidence="3 5">
    <name type="scientific">Mastigocoleus testarum BC008</name>
    <dbReference type="NCBI Taxonomy" id="371196"/>
    <lineage>
        <taxon>Bacteria</taxon>
        <taxon>Bacillati</taxon>
        <taxon>Cyanobacteriota</taxon>
        <taxon>Cyanophyceae</taxon>
        <taxon>Nostocales</taxon>
        <taxon>Hapalosiphonaceae</taxon>
        <taxon>Mastigocoleus</taxon>
    </lineage>
</organism>
<evidence type="ECO:0008006" key="6">
    <source>
        <dbReference type="Google" id="ProtNLM"/>
    </source>
</evidence>
<dbReference type="RefSeq" id="WP_027843994.1">
    <property type="nucleotide sequence ID" value="NZ_LMTZ01000004.1"/>
</dbReference>
<name>A0A0V7ZZT6_9CYAN</name>
<feature type="transmembrane region" description="Helical" evidence="2">
    <location>
        <begin position="70"/>
        <end position="98"/>
    </location>
</feature>
<dbReference type="OrthoDB" id="515558at2"/>
<evidence type="ECO:0000256" key="2">
    <source>
        <dbReference type="SAM" id="Phobius"/>
    </source>
</evidence>
<feature type="transmembrane region" description="Helical" evidence="2">
    <location>
        <begin position="27"/>
        <end position="49"/>
    </location>
</feature>
<feature type="compositionally biased region" description="Low complexity" evidence="1">
    <location>
        <begin position="9"/>
        <end position="18"/>
    </location>
</feature>
<gene>
    <name evidence="3" type="ORF">BC008_06400</name>
    <name evidence="4" type="ORF">BC008_06570</name>
</gene>
<dbReference type="Proteomes" id="UP000053372">
    <property type="component" value="Unassembled WGS sequence"/>
</dbReference>
<keyword evidence="5" id="KW-1185">Reference proteome</keyword>
<dbReference type="PANTHER" id="PTHR35733">
    <property type="entry name" value="OS02G0307800 PROTEIN"/>
    <property type="match status" value="1"/>
</dbReference>
<accession>A0A0V7ZZT6</accession>
<dbReference type="EMBL" id="LMTZ01000005">
    <property type="protein sequence ID" value="KST70067.1"/>
    <property type="molecule type" value="Genomic_DNA"/>
</dbReference>
<dbReference type="EMBL" id="LMTZ01000004">
    <property type="protein sequence ID" value="KST70098.1"/>
    <property type="molecule type" value="Genomic_DNA"/>
</dbReference>